<dbReference type="GeneID" id="25412740"/>
<dbReference type="Proteomes" id="UP000027730">
    <property type="component" value="Unassembled WGS sequence"/>
</dbReference>
<dbReference type="STRING" id="1043004.A0A074W502"/>
<dbReference type="EMBL" id="KL584735">
    <property type="protein sequence ID" value="KEQ68205.1"/>
    <property type="molecule type" value="Genomic_DNA"/>
</dbReference>
<name>A0A074W502_9PEZI</name>
<keyword evidence="2" id="KW-1185">Reference proteome</keyword>
<reference evidence="1 2" key="1">
    <citation type="journal article" date="2014" name="BMC Genomics">
        <title>Genome sequencing of four Aureobasidium pullulans varieties: biotechnological potential, stress tolerance, and description of new species.</title>
        <authorList>
            <person name="Gostin Ar C."/>
            <person name="Ohm R.A."/>
            <person name="Kogej T."/>
            <person name="Sonjak S."/>
            <person name="Turk M."/>
            <person name="Zajc J."/>
            <person name="Zalar P."/>
            <person name="Grube M."/>
            <person name="Sun H."/>
            <person name="Han J."/>
            <person name="Sharma A."/>
            <person name="Chiniquy J."/>
            <person name="Ngan C.Y."/>
            <person name="Lipzen A."/>
            <person name="Barry K."/>
            <person name="Grigoriev I.V."/>
            <person name="Gunde-Cimerman N."/>
        </authorList>
    </citation>
    <scope>NUCLEOTIDE SEQUENCE [LARGE SCALE GENOMIC DNA]</scope>
    <source>
        <strain evidence="1 2">CBS 147.97</strain>
    </source>
</reference>
<evidence type="ECO:0000313" key="1">
    <source>
        <dbReference type="EMBL" id="KEQ68205.1"/>
    </source>
</evidence>
<dbReference type="InterPro" id="IPR053204">
    <property type="entry name" value="Oxopyrrolidines_Biosynth-assoc"/>
</dbReference>
<dbReference type="PANTHER" id="PTHR38797:SF4">
    <property type="entry name" value="NUCLEAR PORE COMPLEX PROTEIN NUP85"/>
    <property type="match status" value="1"/>
</dbReference>
<dbReference type="InterPro" id="IPR022085">
    <property type="entry name" value="OpdG"/>
</dbReference>
<proteinExistence type="predicted"/>
<gene>
    <name evidence="1" type="ORF">M436DRAFT_58952</name>
</gene>
<dbReference type="PANTHER" id="PTHR38797">
    <property type="entry name" value="NUCLEAR PORE COMPLEX PROTEIN NUP85-RELATED"/>
    <property type="match status" value="1"/>
</dbReference>
<dbReference type="HOGENOM" id="CLU_090027_0_0_1"/>
<evidence type="ECO:0000313" key="2">
    <source>
        <dbReference type="Proteomes" id="UP000027730"/>
    </source>
</evidence>
<accession>A0A074W502</accession>
<protein>
    <submittedName>
        <fullName evidence="1">Uncharacterized protein</fullName>
    </submittedName>
</protein>
<dbReference type="RefSeq" id="XP_013422371.1">
    <property type="nucleotide sequence ID" value="XM_013566917.1"/>
</dbReference>
<sequence>MSLAWYDEAVAPDGDSEDGCRPEEAQALRMYLDDKIEVKEAARLITKPTESSQNPGAGLPNLWGLLQDALIELPNSQSKIVHLLQTIRELPNFDLDLLCKERSGPLENPNSSLWQKLPSFANQWYDTNWWYYQNQWRDKPSLFESVDKVNQIANLARSEALLAQTDILGEMARYEGLSRLCDTLEDSTAILEIELYAVREWLLNAQDLLRDMSQTPRMHYLLYSNLDFTEKIAKKEMHPAVKNKRSLWKGPGGTSPKRWSFWKERLQYLEGHAILDEATKKVAREALAAMR</sequence>
<dbReference type="OrthoDB" id="5392447at2759"/>
<dbReference type="AlphaFoldDB" id="A0A074W502"/>
<organism evidence="1 2">
    <name type="scientific">Aureobasidium namibiae CBS 147.97</name>
    <dbReference type="NCBI Taxonomy" id="1043004"/>
    <lineage>
        <taxon>Eukaryota</taxon>
        <taxon>Fungi</taxon>
        <taxon>Dikarya</taxon>
        <taxon>Ascomycota</taxon>
        <taxon>Pezizomycotina</taxon>
        <taxon>Dothideomycetes</taxon>
        <taxon>Dothideomycetidae</taxon>
        <taxon>Dothideales</taxon>
        <taxon>Saccotheciaceae</taxon>
        <taxon>Aureobasidium</taxon>
    </lineage>
</organism>
<dbReference type="Pfam" id="PF12311">
    <property type="entry name" value="DUF3632"/>
    <property type="match status" value="1"/>
</dbReference>